<dbReference type="Pfam" id="PF02453">
    <property type="entry name" value="Reticulon"/>
    <property type="match status" value="1"/>
</dbReference>
<feature type="transmembrane region" description="Helical" evidence="7">
    <location>
        <begin position="434"/>
        <end position="455"/>
    </location>
</feature>
<feature type="region of interest" description="Disordered" evidence="6">
    <location>
        <begin position="121"/>
        <end position="290"/>
    </location>
</feature>
<feature type="transmembrane region" description="Helical" evidence="7">
    <location>
        <begin position="506"/>
        <end position="526"/>
    </location>
</feature>
<feature type="transmembrane region" description="Helical" evidence="7">
    <location>
        <begin position="556"/>
        <end position="577"/>
    </location>
</feature>
<evidence type="ECO:0000256" key="1">
    <source>
        <dbReference type="ARBA" id="ARBA00004477"/>
    </source>
</evidence>
<evidence type="ECO:0000256" key="2">
    <source>
        <dbReference type="ARBA" id="ARBA00022692"/>
    </source>
</evidence>
<dbReference type="PANTHER" id="PTHR46626">
    <property type="entry name" value="RETICULON-LIKE PROTEIN B17"/>
    <property type="match status" value="1"/>
</dbReference>
<feature type="compositionally biased region" description="Basic and acidic residues" evidence="6">
    <location>
        <begin position="200"/>
        <end position="216"/>
    </location>
</feature>
<dbReference type="Proteomes" id="UP001472677">
    <property type="component" value="Unassembled WGS sequence"/>
</dbReference>
<accession>A0ABR2AQF9</accession>
<dbReference type="EMBL" id="JBBPBM010000384">
    <property type="protein sequence ID" value="KAK8496117.1"/>
    <property type="molecule type" value="Genomic_DNA"/>
</dbReference>
<evidence type="ECO:0000259" key="8">
    <source>
        <dbReference type="Pfam" id="PF02453"/>
    </source>
</evidence>
<dbReference type="InterPro" id="IPR003388">
    <property type="entry name" value="Reticulon"/>
</dbReference>
<evidence type="ECO:0000313" key="9">
    <source>
        <dbReference type="EMBL" id="KAK8496117.1"/>
    </source>
</evidence>
<keyword evidence="2 7" id="KW-0812">Transmembrane</keyword>
<reference evidence="9 10" key="1">
    <citation type="journal article" date="2024" name="G3 (Bethesda)">
        <title>Genome assembly of Hibiscus sabdariffa L. provides insights into metabolisms of medicinal natural products.</title>
        <authorList>
            <person name="Kim T."/>
        </authorList>
    </citation>
    <scope>NUCLEOTIDE SEQUENCE [LARGE SCALE GENOMIC DNA]</scope>
    <source>
        <strain evidence="9">TK-2024</strain>
        <tissue evidence="9">Old leaves</tissue>
    </source>
</reference>
<gene>
    <name evidence="9" type="ORF">V6N12_046684</name>
</gene>
<evidence type="ECO:0000256" key="3">
    <source>
        <dbReference type="ARBA" id="ARBA00022824"/>
    </source>
</evidence>
<protein>
    <recommendedName>
        <fullName evidence="8">Reticulon domain-containing protein</fullName>
    </recommendedName>
</protein>
<feature type="compositionally biased region" description="Acidic residues" evidence="6">
    <location>
        <begin position="256"/>
        <end position="280"/>
    </location>
</feature>
<proteinExistence type="predicted"/>
<keyword evidence="3" id="KW-0256">Endoplasmic reticulum</keyword>
<keyword evidence="5 7" id="KW-0472">Membrane</keyword>
<name>A0ABR2AQF9_9ROSI</name>
<evidence type="ECO:0000313" key="10">
    <source>
        <dbReference type="Proteomes" id="UP001472677"/>
    </source>
</evidence>
<feature type="transmembrane region" description="Helical" evidence="7">
    <location>
        <begin position="475"/>
        <end position="494"/>
    </location>
</feature>
<sequence>MDLSFRRGEAKSSVVVVAGSVWETRMKNDEIKGGIKVFNGEENGNITEENANSGGTANKRLSLKKGQTVGGAAGKRKAWKNESSEGLEKNPIQISKGKTQIRVAKGRSLEHCKDLSLSVDGISKKSPVPVKKGRSEGMRELSKSVDGIERSPIHMKKPRSEVPKKSAELSKDGNEGGERMEGNSVQLRKAKSDQSVSNGKRNEGNEKVMVLDDQKELNNVCIEENEKNGSESEDLVEQENAITSNGDLVGSSPEVSGDDGDGVEDDEESSEEEGEEEEIEVVGNEKKSFDDIKEMDVQEKKPDKVVDEVKKLPETKPEKAVDEMKKLQEDKPSKIVNEVKKTSQFHNRTVPFSSTVNKQSPPVVKRATLLYTTPAKVAKSSPSSDGYHYQSFPQTQNKWQNLVDLVMWRDVSKSTLVFGMGTFIIISSSYTQDLNISCISAISYMCLVYLAVIFLRRGVVDTDESSYVVGEEEAFWLLKLVLPYLNVFLIKLRALFSGDPATTMKLAVLLFVLARCGGSITIWKMTKLGKFWIRRFRDAWESCTHKKAVAMAIFTLVWNLCSVVARIWAAFMLFVALRYYQQKMVADGWVEDEAGPSCGQTSKEPMGTQTHGLRVDISVFGLLANKFKTFQHVKLMASQLFQGLKLSVDPPPSNASAGPGPQLLVQSTQTVVVEDGSLLGTRFLSYLCTKQKVDEMKPIPVCSPGHLNLRFKICLRNIIFSRHTASSHRYDRTILPYTVYIS</sequence>
<evidence type="ECO:0000256" key="7">
    <source>
        <dbReference type="SAM" id="Phobius"/>
    </source>
</evidence>
<comment type="caution">
    <text evidence="9">The sequence shown here is derived from an EMBL/GenBank/DDBJ whole genome shotgun (WGS) entry which is preliminary data.</text>
</comment>
<feature type="compositionally biased region" description="Basic and acidic residues" evidence="6">
    <location>
        <begin position="133"/>
        <end position="181"/>
    </location>
</feature>
<comment type="subcellular location">
    <subcellularLocation>
        <location evidence="1">Endoplasmic reticulum membrane</location>
        <topology evidence="1">Multi-pass membrane protein</topology>
    </subcellularLocation>
</comment>
<feature type="domain" description="Reticulon" evidence="8">
    <location>
        <begin position="403"/>
        <end position="526"/>
    </location>
</feature>
<evidence type="ECO:0000256" key="6">
    <source>
        <dbReference type="SAM" id="MobiDB-lite"/>
    </source>
</evidence>
<keyword evidence="10" id="KW-1185">Reference proteome</keyword>
<evidence type="ECO:0000256" key="4">
    <source>
        <dbReference type="ARBA" id="ARBA00022989"/>
    </source>
</evidence>
<feature type="compositionally biased region" description="Basic and acidic residues" evidence="6">
    <location>
        <begin position="79"/>
        <end position="88"/>
    </location>
</feature>
<evidence type="ECO:0000256" key="5">
    <source>
        <dbReference type="ARBA" id="ARBA00023136"/>
    </source>
</evidence>
<organism evidence="9 10">
    <name type="scientific">Hibiscus sabdariffa</name>
    <name type="common">roselle</name>
    <dbReference type="NCBI Taxonomy" id="183260"/>
    <lineage>
        <taxon>Eukaryota</taxon>
        <taxon>Viridiplantae</taxon>
        <taxon>Streptophyta</taxon>
        <taxon>Embryophyta</taxon>
        <taxon>Tracheophyta</taxon>
        <taxon>Spermatophyta</taxon>
        <taxon>Magnoliopsida</taxon>
        <taxon>eudicotyledons</taxon>
        <taxon>Gunneridae</taxon>
        <taxon>Pentapetalae</taxon>
        <taxon>rosids</taxon>
        <taxon>malvids</taxon>
        <taxon>Malvales</taxon>
        <taxon>Malvaceae</taxon>
        <taxon>Malvoideae</taxon>
        <taxon>Hibiscus</taxon>
    </lineage>
</organism>
<keyword evidence="4 7" id="KW-1133">Transmembrane helix</keyword>
<dbReference type="PANTHER" id="PTHR46626:SF1">
    <property type="entry name" value="RETICULON-LIKE PROTEIN B21"/>
    <property type="match status" value="1"/>
</dbReference>
<dbReference type="InterPro" id="IPR044647">
    <property type="entry name" value="RTNLB17/18/21"/>
</dbReference>
<feature type="region of interest" description="Disordered" evidence="6">
    <location>
        <begin position="44"/>
        <end position="89"/>
    </location>
</feature>